<protein>
    <submittedName>
        <fullName evidence="1">Uncharacterized protein</fullName>
    </submittedName>
</protein>
<dbReference type="Proteomes" id="UP001163321">
    <property type="component" value="Chromosome 8"/>
</dbReference>
<evidence type="ECO:0000313" key="2">
    <source>
        <dbReference type="Proteomes" id="UP001163321"/>
    </source>
</evidence>
<sequence>MQYMILCHPYLVGNQFHWLKYLGFHFIFGQLQKLVQNFKHDVTVSSSALLDAEVASAGRILHCRWLDSRDTLVHN</sequence>
<reference evidence="1 2" key="1">
    <citation type="journal article" date="2022" name="bioRxiv">
        <title>The genome of the oomycete Peronosclerospora sorghi, a cosmopolitan pathogen of maize and sorghum, is inflated with dispersed pseudogenes.</title>
        <authorList>
            <person name="Fletcher K."/>
            <person name="Martin F."/>
            <person name="Isakeit T."/>
            <person name="Cavanaugh K."/>
            <person name="Magill C."/>
            <person name="Michelmore R."/>
        </authorList>
    </citation>
    <scope>NUCLEOTIDE SEQUENCE [LARGE SCALE GENOMIC DNA]</scope>
    <source>
        <strain evidence="1">P6</strain>
    </source>
</reference>
<gene>
    <name evidence="1" type="ORF">PsorP6_003144</name>
</gene>
<proteinExistence type="predicted"/>
<dbReference type="EMBL" id="CM047587">
    <property type="protein sequence ID" value="KAI9906424.1"/>
    <property type="molecule type" value="Genomic_DNA"/>
</dbReference>
<comment type="caution">
    <text evidence="1">The sequence shown here is derived from an EMBL/GenBank/DDBJ whole genome shotgun (WGS) entry which is preliminary data.</text>
</comment>
<keyword evidence="2" id="KW-1185">Reference proteome</keyword>
<organism evidence="1 2">
    <name type="scientific">Peronosclerospora sorghi</name>
    <dbReference type="NCBI Taxonomy" id="230839"/>
    <lineage>
        <taxon>Eukaryota</taxon>
        <taxon>Sar</taxon>
        <taxon>Stramenopiles</taxon>
        <taxon>Oomycota</taxon>
        <taxon>Peronosporomycetes</taxon>
        <taxon>Peronosporales</taxon>
        <taxon>Peronosporaceae</taxon>
        <taxon>Peronosclerospora</taxon>
    </lineage>
</organism>
<name>A0ACC0VKG7_9STRA</name>
<evidence type="ECO:0000313" key="1">
    <source>
        <dbReference type="EMBL" id="KAI9906424.1"/>
    </source>
</evidence>
<accession>A0ACC0VKG7</accession>